<accession>A0A7I7YKY8</accession>
<sequence length="63" mass="7056">MFETRFESRAAGDPSGMNSNPRSVPADATQPTEEQRETEERMEHQNDDPDGPGLQQTHDQLAD</sequence>
<protein>
    <submittedName>
        <fullName evidence="2">Uncharacterized protein</fullName>
    </submittedName>
</protein>
<reference evidence="2 3" key="1">
    <citation type="journal article" date="2019" name="Emerg. Microbes Infect.">
        <title>Comprehensive subspecies identification of 175 nontuberculous mycobacteria species based on 7547 genomic profiles.</title>
        <authorList>
            <person name="Matsumoto Y."/>
            <person name="Kinjo T."/>
            <person name="Motooka D."/>
            <person name="Nabeya D."/>
            <person name="Jung N."/>
            <person name="Uechi K."/>
            <person name="Horii T."/>
            <person name="Iida T."/>
            <person name="Fujita J."/>
            <person name="Nakamura S."/>
        </authorList>
    </citation>
    <scope>NUCLEOTIDE SEQUENCE [LARGE SCALE GENOMIC DNA]</scope>
    <source>
        <strain evidence="2 3">JCM 14738</strain>
    </source>
</reference>
<dbReference type="AlphaFoldDB" id="A0A7I7YKY8"/>
<feature type="compositionally biased region" description="Basic and acidic residues" evidence="1">
    <location>
        <begin position="1"/>
        <end position="10"/>
    </location>
</feature>
<feature type="compositionally biased region" description="Polar residues" evidence="1">
    <location>
        <begin position="54"/>
        <end position="63"/>
    </location>
</feature>
<dbReference type="EMBL" id="AP022613">
    <property type="protein sequence ID" value="BBZ42007.1"/>
    <property type="molecule type" value="Genomic_DNA"/>
</dbReference>
<feature type="region of interest" description="Disordered" evidence="1">
    <location>
        <begin position="1"/>
        <end position="63"/>
    </location>
</feature>
<proteinExistence type="predicted"/>
<feature type="compositionally biased region" description="Basic and acidic residues" evidence="1">
    <location>
        <begin position="33"/>
        <end position="47"/>
    </location>
</feature>
<evidence type="ECO:0000313" key="2">
    <source>
        <dbReference type="EMBL" id="BBZ42007.1"/>
    </source>
</evidence>
<keyword evidence="3" id="KW-1185">Reference proteome</keyword>
<dbReference type="Proteomes" id="UP000467385">
    <property type="component" value="Chromosome"/>
</dbReference>
<evidence type="ECO:0000256" key="1">
    <source>
        <dbReference type="SAM" id="MobiDB-lite"/>
    </source>
</evidence>
<gene>
    <name evidence="2" type="ORF">MCNS_50700</name>
</gene>
<evidence type="ECO:0000313" key="3">
    <source>
        <dbReference type="Proteomes" id="UP000467385"/>
    </source>
</evidence>
<organism evidence="2 3">
    <name type="scientific">Mycobacterium conspicuum</name>
    <dbReference type="NCBI Taxonomy" id="44010"/>
    <lineage>
        <taxon>Bacteria</taxon>
        <taxon>Bacillati</taxon>
        <taxon>Actinomycetota</taxon>
        <taxon>Actinomycetes</taxon>
        <taxon>Mycobacteriales</taxon>
        <taxon>Mycobacteriaceae</taxon>
        <taxon>Mycobacterium</taxon>
    </lineage>
</organism>
<name>A0A7I7YKY8_9MYCO</name>